<dbReference type="Proteomes" id="UP000008177">
    <property type="component" value="Unplaced contigs"/>
</dbReference>
<gene>
    <name evidence="1" type="ORF">BofuT4_uP090100.1</name>
</gene>
<organism evidence="1 2">
    <name type="scientific">Botryotinia fuckeliana (strain T4)</name>
    <name type="common">Noble rot fungus</name>
    <name type="synonym">Botrytis cinerea</name>
    <dbReference type="NCBI Taxonomy" id="999810"/>
    <lineage>
        <taxon>Eukaryota</taxon>
        <taxon>Fungi</taxon>
        <taxon>Dikarya</taxon>
        <taxon>Ascomycota</taxon>
        <taxon>Pezizomycotina</taxon>
        <taxon>Leotiomycetes</taxon>
        <taxon>Helotiales</taxon>
        <taxon>Sclerotiniaceae</taxon>
        <taxon>Botrytis</taxon>
    </lineage>
</organism>
<accession>G2YFB6</accession>
<evidence type="ECO:0000313" key="1">
    <source>
        <dbReference type="EMBL" id="CCD50323.1"/>
    </source>
</evidence>
<protein>
    <submittedName>
        <fullName evidence="1">Uncharacterized protein</fullName>
    </submittedName>
</protein>
<dbReference type="InParanoid" id="G2YFB6"/>
<proteinExistence type="predicted"/>
<reference evidence="2" key="1">
    <citation type="journal article" date="2011" name="PLoS Genet.">
        <title>Genomic analysis of the necrotrophic fungal pathogens Sclerotinia sclerotiorum and Botrytis cinerea.</title>
        <authorList>
            <person name="Amselem J."/>
            <person name="Cuomo C.A."/>
            <person name="van Kan J.A."/>
            <person name="Viaud M."/>
            <person name="Benito E.P."/>
            <person name="Couloux A."/>
            <person name="Coutinho P.M."/>
            <person name="de Vries R.P."/>
            <person name="Dyer P.S."/>
            <person name="Fillinger S."/>
            <person name="Fournier E."/>
            <person name="Gout L."/>
            <person name="Hahn M."/>
            <person name="Kohn L."/>
            <person name="Lapalu N."/>
            <person name="Plummer K.M."/>
            <person name="Pradier J.M."/>
            <person name="Quevillon E."/>
            <person name="Sharon A."/>
            <person name="Simon A."/>
            <person name="ten Have A."/>
            <person name="Tudzynski B."/>
            <person name="Tudzynski P."/>
            <person name="Wincker P."/>
            <person name="Andrew M."/>
            <person name="Anthouard V."/>
            <person name="Beever R.E."/>
            <person name="Beffa R."/>
            <person name="Benoit I."/>
            <person name="Bouzid O."/>
            <person name="Brault B."/>
            <person name="Chen Z."/>
            <person name="Choquer M."/>
            <person name="Collemare J."/>
            <person name="Cotton P."/>
            <person name="Danchin E.G."/>
            <person name="Da Silva C."/>
            <person name="Gautier A."/>
            <person name="Giraud C."/>
            <person name="Giraud T."/>
            <person name="Gonzalez C."/>
            <person name="Grossetete S."/>
            <person name="Guldener U."/>
            <person name="Henrissat B."/>
            <person name="Howlett B.J."/>
            <person name="Kodira C."/>
            <person name="Kretschmer M."/>
            <person name="Lappartient A."/>
            <person name="Leroch M."/>
            <person name="Levis C."/>
            <person name="Mauceli E."/>
            <person name="Neuveglise C."/>
            <person name="Oeser B."/>
            <person name="Pearson M."/>
            <person name="Poulain J."/>
            <person name="Poussereau N."/>
            <person name="Quesneville H."/>
            <person name="Rascle C."/>
            <person name="Schumacher J."/>
            <person name="Segurens B."/>
            <person name="Sexton A."/>
            <person name="Silva E."/>
            <person name="Sirven C."/>
            <person name="Soanes D.M."/>
            <person name="Talbot N.J."/>
            <person name="Templeton M."/>
            <person name="Yandava C."/>
            <person name="Yarden O."/>
            <person name="Zeng Q."/>
            <person name="Rollins J.A."/>
            <person name="Lebrun M.H."/>
            <person name="Dickman M."/>
        </authorList>
    </citation>
    <scope>NUCLEOTIDE SEQUENCE [LARGE SCALE GENOMIC DNA]</scope>
    <source>
        <strain evidence="2">T4</strain>
    </source>
</reference>
<dbReference type="EMBL" id="FQ790325">
    <property type="protein sequence ID" value="CCD50323.1"/>
    <property type="molecule type" value="Genomic_DNA"/>
</dbReference>
<dbReference type="AlphaFoldDB" id="G2YFB6"/>
<sequence length="43" mass="5090">MLDYEVFYVTETVERFPVCHEAYADEGEGEWNQAIVHILEVTR</sequence>
<dbReference type="HOGENOM" id="CLU_3242055_0_0_1"/>
<evidence type="ECO:0000313" key="2">
    <source>
        <dbReference type="Proteomes" id="UP000008177"/>
    </source>
</evidence>
<name>G2YFB6_BOTF4</name>